<reference evidence="2 3" key="1">
    <citation type="journal article" date="2021" name="BMC Genomics">
        <title>Datura genome reveals duplications of psychoactive alkaloid biosynthetic genes and high mutation rate following tissue culture.</title>
        <authorList>
            <person name="Rajewski A."/>
            <person name="Carter-House D."/>
            <person name="Stajich J."/>
            <person name="Litt A."/>
        </authorList>
    </citation>
    <scope>NUCLEOTIDE SEQUENCE [LARGE SCALE GENOMIC DNA]</scope>
    <source>
        <strain evidence="2">AR-01</strain>
    </source>
</reference>
<protein>
    <submittedName>
        <fullName evidence="2">Uncharacterized protein</fullName>
    </submittedName>
</protein>
<sequence length="126" mass="14300">VSSGSGSEKNGQSHRPPKHPNKEVQSQTRGGAWIKWFNAQKEEKYAPKNCIDEGRLALECPTIRDSISELGLGYVFAEPEECNLALVREFYANWDTSFGDNTKIKIQGQVVHFTARSFNAFWYNPF</sequence>
<feature type="non-terminal residue" evidence="2">
    <location>
        <position position="1"/>
    </location>
</feature>
<evidence type="ECO:0000313" key="3">
    <source>
        <dbReference type="Proteomes" id="UP000823775"/>
    </source>
</evidence>
<evidence type="ECO:0000313" key="2">
    <source>
        <dbReference type="EMBL" id="MCE3215842.1"/>
    </source>
</evidence>
<accession>A0ABS8WWZ4</accession>
<feature type="compositionally biased region" description="Polar residues" evidence="1">
    <location>
        <begin position="1"/>
        <end position="10"/>
    </location>
</feature>
<dbReference type="EMBL" id="JACEIK010011704">
    <property type="protein sequence ID" value="MCE3215842.1"/>
    <property type="molecule type" value="Genomic_DNA"/>
</dbReference>
<keyword evidence="3" id="KW-1185">Reference proteome</keyword>
<feature type="region of interest" description="Disordered" evidence="1">
    <location>
        <begin position="1"/>
        <end position="30"/>
    </location>
</feature>
<name>A0ABS8WWZ4_DATST</name>
<comment type="caution">
    <text evidence="2">The sequence shown here is derived from an EMBL/GenBank/DDBJ whole genome shotgun (WGS) entry which is preliminary data.</text>
</comment>
<organism evidence="2 3">
    <name type="scientific">Datura stramonium</name>
    <name type="common">Jimsonweed</name>
    <name type="synonym">Common thornapple</name>
    <dbReference type="NCBI Taxonomy" id="4076"/>
    <lineage>
        <taxon>Eukaryota</taxon>
        <taxon>Viridiplantae</taxon>
        <taxon>Streptophyta</taxon>
        <taxon>Embryophyta</taxon>
        <taxon>Tracheophyta</taxon>
        <taxon>Spermatophyta</taxon>
        <taxon>Magnoliopsida</taxon>
        <taxon>eudicotyledons</taxon>
        <taxon>Gunneridae</taxon>
        <taxon>Pentapetalae</taxon>
        <taxon>asterids</taxon>
        <taxon>lamiids</taxon>
        <taxon>Solanales</taxon>
        <taxon>Solanaceae</taxon>
        <taxon>Solanoideae</taxon>
        <taxon>Datureae</taxon>
        <taxon>Datura</taxon>
    </lineage>
</organism>
<gene>
    <name evidence="2" type="ORF">HAX54_003734</name>
</gene>
<proteinExistence type="predicted"/>
<dbReference type="Proteomes" id="UP000823775">
    <property type="component" value="Unassembled WGS sequence"/>
</dbReference>
<evidence type="ECO:0000256" key="1">
    <source>
        <dbReference type="SAM" id="MobiDB-lite"/>
    </source>
</evidence>